<dbReference type="InterPro" id="IPR007407">
    <property type="entry name" value="DUF459"/>
</dbReference>
<evidence type="ECO:0000256" key="2">
    <source>
        <dbReference type="SAM" id="Phobius"/>
    </source>
</evidence>
<evidence type="ECO:0000313" key="4">
    <source>
        <dbReference type="Proteomes" id="UP001201873"/>
    </source>
</evidence>
<sequence length="331" mass="35301">MTEPQRDDSQPDGPTESAGRAMLVVLGVLGLLAVLRAPAMVHTGEGMRPGLTRTLVLGGARPLVELTHPLRLDLPDRWLADLFGRAPASSPSNPGLASTARRMTPQPAHPARTVPALRVPSVADPQRVLITGDSLTETLGPAIATAAGTTVHSRTETRYGTGLVRPDFFDWAVQARAQAAQRDLELVIVTMGGNDGQTITLPDGTLLPAGTPRWAAEYTRRAEVVMRIWTGDGTRHLLWLGLPPARSKRLAGYFDQLDTATAAAARTVPGATYLDLRRWLSRDGGYSDYLTTADGRAVLARSRDGVHLTLDGARIVAGPVLEAVAAMRQPG</sequence>
<keyword evidence="2" id="KW-0812">Transmembrane</keyword>
<gene>
    <name evidence="3" type="ORF">MXD59_15690</name>
</gene>
<dbReference type="Proteomes" id="UP001201873">
    <property type="component" value="Unassembled WGS sequence"/>
</dbReference>
<dbReference type="InterPro" id="IPR036514">
    <property type="entry name" value="SGNH_hydro_sf"/>
</dbReference>
<evidence type="ECO:0000313" key="3">
    <source>
        <dbReference type="EMBL" id="MCK9877201.1"/>
    </source>
</evidence>
<comment type="caution">
    <text evidence="3">The sequence shown here is derived from an EMBL/GenBank/DDBJ whole genome shotgun (WGS) entry which is preliminary data.</text>
</comment>
<dbReference type="RefSeq" id="WP_248825474.1">
    <property type="nucleotide sequence ID" value="NZ_JALKFT010000015.1"/>
</dbReference>
<name>A0ABT0K088_9ACTN</name>
<keyword evidence="2" id="KW-0472">Membrane</keyword>
<reference evidence="3 4" key="1">
    <citation type="submission" date="2022-04" db="EMBL/GenBank/DDBJ databases">
        <title>Genome diversity in the genus Frankia.</title>
        <authorList>
            <person name="Carlos-Shanley C."/>
            <person name="Hahn D."/>
        </authorList>
    </citation>
    <scope>NUCLEOTIDE SEQUENCE [LARGE SCALE GENOMIC DNA]</scope>
    <source>
        <strain evidence="3 4">Ag45/Mut15</strain>
    </source>
</reference>
<feature type="transmembrane region" description="Helical" evidence="2">
    <location>
        <begin position="20"/>
        <end position="39"/>
    </location>
</feature>
<organism evidence="3 4">
    <name type="scientific">Frankia umida</name>
    <dbReference type="NCBI Taxonomy" id="573489"/>
    <lineage>
        <taxon>Bacteria</taxon>
        <taxon>Bacillati</taxon>
        <taxon>Actinomycetota</taxon>
        <taxon>Actinomycetes</taxon>
        <taxon>Frankiales</taxon>
        <taxon>Frankiaceae</taxon>
        <taxon>Frankia</taxon>
    </lineage>
</organism>
<dbReference type="EMBL" id="JALKFT010000015">
    <property type="protein sequence ID" value="MCK9877201.1"/>
    <property type="molecule type" value="Genomic_DNA"/>
</dbReference>
<dbReference type="SUPFAM" id="SSF52266">
    <property type="entry name" value="SGNH hydrolase"/>
    <property type="match status" value="1"/>
</dbReference>
<proteinExistence type="predicted"/>
<keyword evidence="4" id="KW-1185">Reference proteome</keyword>
<evidence type="ECO:0000256" key="1">
    <source>
        <dbReference type="SAM" id="MobiDB-lite"/>
    </source>
</evidence>
<accession>A0ABT0K088</accession>
<keyword evidence="2" id="KW-1133">Transmembrane helix</keyword>
<feature type="region of interest" description="Disordered" evidence="1">
    <location>
        <begin position="88"/>
        <end position="113"/>
    </location>
</feature>
<dbReference type="Pfam" id="PF04311">
    <property type="entry name" value="DUF459"/>
    <property type="match status" value="1"/>
</dbReference>
<protein>
    <submittedName>
        <fullName evidence="3">DUF459 domain-containing protein</fullName>
    </submittedName>
</protein>
<dbReference type="Gene3D" id="3.40.50.1110">
    <property type="entry name" value="SGNH hydrolase"/>
    <property type="match status" value="1"/>
</dbReference>